<feature type="domain" description="HTH tetR-type" evidence="5">
    <location>
        <begin position="15"/>
        <end position="75"/>
    </location>
</feature>
<dbReference type="AlphaFoldDB" id="A0A921GPY7"/>
<keyword evidence="2 4" id="KW-0238">DNA-binding</keyword>
<accession>A0A921GPY7</accession>
<dbReference type="Proteomes" id="UP000775129">
    <property type="component" value="Unassembled WGS sequence"/>
</dbReference>
<evidence type="ECO:0000256" key="3">
    <source>
        <dbReference type="ARBA" id="ARBA00023163"/>
    </source>
</evidence>
<reference evidence="6" key="1">
    <citation type="journal article" date="2021" name="PeerJ">
        <title>Extensive microbial diversity within the chicken gut microbiome revealed by metagenomics and culture.</title>
        <authorList>
            <person name="Gilroy R."/>
            <person name="Ravi A."/>
            <person name="Getino M."/>
            <person name="Pursley I."/>
            <person name="Horton D.L."/>
            <person name="Alikhan N.F."/>
            <person name="Baker D."/>
            <person name="Gharbi K."/>
            <person name="Hall N."/>
            <person name="Watson M."/>
            <person name="Adriaenssens E.M."/>
            <person name="Foster-Nyarko E."/>
            <person name="Jarju S."/>
            <person name="Secka A."/>
            <person name="Antonio M."/>
            <person name="Oren A."/>
            <person name="Chaudhuri R.R."/>
            <person name="La Ragione R."/>
            <person name="Hildebrand F."/>
            <person name="Pallen M.J."/>
        </authorList>
    </citation>
    <scope>NUCLEOTIDE SEQUENCE</scope>
    <source>
        <strain evidence="6">1647</strain>
    </source>
</reference>
<sequence>MIEQPGPLSRHDRQQRTREALIDAARDVFAEDGYHAASLDRIARVAGRSKGAVYSNFASKSALFMAVMDHNLELSRGDLRDPFAEPANPASTGRDLAAREGYPQSATQGFALATLEFIARAARDEELAPQLHERLSAVLARYEAMARQARPEGEDLEASDVGALLAALDQGAGLILLAGDVLPDREVFTAGMRRLLDPARAAREDGGRSPERQR</sequence>
<evidence type="ECO:0000313" key="6">
    <source>
        <dbReference type="EMBL" id="HJF50206.1"/>
    </source>
</evidence>
<dbReference type="SUPFAM" id="SSF48498">
    <property type="entry name" value="Tetracyclin repressor-like, C-terminal domain"/>
    <property type="match status" value="1"/>
</dbReference>
<gene>
    <name evidence="6" type="ORF">K8W24_10495</name>
</gene>
<evidence type="ECO:0000256" key="1">
    <source>
        <dbReference type="ARBA" id="ARBA00023015"/>
    </source>
</evidence>
<protein>
    <submittedName>
        <fullName evidence="6">TetR/AcrR family transcriptional regulator</fullName>
    </submittedName>
</protein>
<dbReference type="InterPro" id="IPR036271">
    <property type="entry name" value="Tet_transcr_reg_TetR-rel_C_sf"/>
</dbReference>
<dbReference type="InterPro" id="IPR050109">
    <property type="entry name" value="HTH-type_TetR-like_transc_reg"/>
</dbReference>
<dbReference type="EMBL" id="DYWO01000313">
    <property type="protein sequence ID" value="HJF50206.1"/>
    <property type="molecule type" value="Genomic_DNA"/>
</dbReference>
<keyword evidence="1" id="KW-0805">Transcription regulation</keyword>
<dbReference type="PROSITE" id="PS50977">
    <property type="entry name" value="HTH_TETR_2"/>
    <property type="match status" value="1"/>
</dbReference>
<keyword evidence="3" id="KW-0804">Transcription</keyword>
<dbReference type="GO" id="GO:0003700">
    <property type="term" value="F:DNA-binding transcription factor activity"/>
    <property type="evidence" value="ECO:0007669"/>
    <property type="project" value="TreeGrafter"/>
</dbReference>
<evidence type="ECO:0000256" key="4">
    <source>
        <dbReference type="PROSITE-ProRule" id="PRU00335"/>
    </source>
</evidence>
<reference evidence="6" key="2">
    <citation type="submission" date="2021-09" db="EMBL/GenBank/DDBJ databases">
        <authorList>
            <person name="Gilroy R."/>
        </authorList>
    </citation>
    <scope>NUCLEOTIDE SEQUENCE</scope>
    <source>
        <strain evidence="6">1647</strain>
    </source>
</reference>
<proteinExistence type="predicted"/>
<organism evidence="6 7">
    <name type="scientific">Brachybacterium paraconglomeratum</name>
    <dbReference type="NCBI Taxonomy" id="173362"/>
    <lineage>
        <taxon>Bacteria</taxon>
        <taxon>Bacillati</taxon>
        <taxon>Actinomycetota</taxon>
        <taxon>Actinomycetes</taxon>
        <taxon>Micrococcales</taxon>
        <taxon>Dermabacteraceae</taxon>
        <taxon>Brachybacterium</taxon>
    </lineage>
</organism>
<dbReference type="GO" id="GO:0000976">
    <property type="term" value="F:transcription cis-regulatory region binding"/>
    <property type="evidence" value="ECO:0007669"/>
    <property type="project" value="TreeGrafter"/>
</dbReference>
<dbReference type="PRINTS" id="PR00455">
    <property type="entry name" value="HTHTETR"/>
</dbReference>
<dbReference type="PANTHER" id="PTHR30055:SF234">
    <property type="entry name" value="HTH-TYPE TRANSCRIPTIONAL REGULATOR BETI"/>
    <property type="match status" value="1"/>
</dbReference>
<dbReference type="InterPro" id="IPR009057">
    <property type="entry name" value="Homeodomain-like_sf"/>
</dbReference>
<name>A0A921GPY7_9MICO</name>
<comment type="caution">
    <text evidence="6">The sequence shown here is derived from an EMBL/GenBank/DDBJ whole genome shotgun (WGS) entry which is preliminary data.</text>
</comment>
<dbReference type="Gene3D" id="1.10.357.10">
    <property type="entry name" value="Tetracycline Repressor, domain 2"/>
    <property type="match status" value="1"/>
</dbReference>
<dbReference type="PANTHER" id="PTHR30055">
    <property type="entry name" value="HTH-TYPE TRANSCRIPTIONAL REGULATOR RUTR"/>
    <property type="match status" value="1"/>
</dbReference>
<dbReference type="SUPFAM" id="SSF46689">
    <property type="entry name" value="Homeodomain-like"/>
    <property type="match status" value="1"/>
</dbReference>
<evidence type="ECO:0000259" key="5">
    <source>
        <dbReference type="PROSITE" id="PS50977"/>
    </source>
</evidence>
<evidence type="ECO:0000256" key="2">
    <source>
        <dbReference type="ARBA" id="ARBA00023125"/>
    </source>
</evidence>
<feature type="DNA-binding region" description="H-T-H motif" evidence="4">
    <location>
        <begin position="38"/>
        <end position="57"/>
    </location>
</feature>
<dbReference type="Pfam" id="PF00440">
    <property type="entry name" value="TetR_N"/>
    <property type="match status" value="1"/>
</dbReference>
<evidence type="ECO:0000313" key="7">
    <source>
        <dbReference type="Proteomes" id="UP000775129"/>
    </source>
</evidence>
<dbReference type="FunFam" id="1.10.10.60:FF:000141">
    <property type="entry name" value="TetR family transcriptional regulator"/>
    <property type="match status" value="1"/>
</dbReference>
<dbReference type="InterPro" id="IPR001647">
    <property type="entry name" value="HTH_TetR"/>
</dbReference>
<dbReference type="GO" id="GO:0045892">
    <property type="term" value="P:negative regulation of DNA-templated transcription"/>
    <property type="evidence" value="ECO:0007669"/>
    <property type="project" value="UniProtKB-ARBA"/>
</dbReference>